<accession>A0A2N5XLM5</accession>
<dbReference type="EMBL" id="PKUQ01000052">
    <property type="protein sequence ID" value="PLW75431.1"/>
    <property type="molecule type" value="Genomic_DNA"/>
</dbReference>
<name>A0A2N5XLM5_9HYPH</name>
<sequence>MATFLCPDELLDNMLAVAVKCEDGWIDIRPSMIHMGKDKVRHLIAVVFPHGDLIEQHWLLVDALYERVKTRLNKRSDSTCAISPKESGT</sequence>
<keyword evidence="2" id="KW-1185">Reference proteome</keyword>
<evidence type="ECO:0000313" key="1">
    <source>
        <dbReference type="EMBL" id="PLW75431.1"/>
    </source>
</evidence>
<reference evidence="1 2" key="1">
    <citation type="submission" date="2018-01" db="EMBL/GenBank/DDBJ databases">
        <title>The draft genome sequence of Cohaesibacter sp. H1304.</title>
        <authorList>
            <person name="Wang N.-N."/>
            <person name="Du Z.-J."/>
        </authorList>
    </citation>
    <scope>NUCLEOTIDE SEQUENCE [LARGE SCALE GENOMIC DNA]</scope>
    <source>
        <strain evidence="1 2">H1304</strain>
    </source>
</reference>
<evidence type="ECO:0000313" key="2">
    <source>
        <dbReference type="Proteomes" id="UP000234881"/>
    </source>
</evidence>
<organism evidence="1 2">
    <name type="scientific">Cohaesibacter celericrescens</name>
    <dbReference type="NCBI Taxonomy" id="2067669"/>
    <lineage>
        <taxon>Bacteria</taxon>
        <taxon>Pseudomonadati</taxon>
        <taxon>Pseudomonadota</taxon>
        <taxon>Alphaproteobacteria</taxon>
        <taxon>Hyphomicrobiales</taxon>
        <taxon>Cohaesibacteraceae</taxon>
    </lineage>
</organism>
<dbReference type="Proteomes" id="UP000234881">
    <property type="component" value="Unassembled WGS sequence"/>
</dbReference>
<gene>
    <name evidence="1" type="ORF">C0081_20405</name>
</gene>
<protein>
    <submittedName>
        <fullName evidence="1">Uncharacterized protein</fullName>
    </submittedName>
</protein>
<dbReference type="RefSeq" id="WP_101535584.1">
    <property type="nucleotide sequence ID" value="NZ_PKUQ01000052.1"/>
</dbReference>
<proteinExistence type="predicted"/>
<comment type="caution">
    <text evidence="1">The sequence shown here is derived from an EMBL/GenBank/DDBJ whole genome shotgun (WGS) entry which is preliminary data.</text>
</comment>
<dbReference type="AlphaFoldDB" id="A0A2N5XLM5"/>